<protein>
    <submittedName>
        <fullName evidence="3">Uncharacterized protein</fullName>
    </submittedName>
</protein>
<dbReference type="Proteomes" id="UP001300383">
    <property type="component" value="Unassembled WGS sequence"/>
</dbReference>
<dbReference type="RefSeq" id="WP_283231627.1">
    <property type="nucleotide sequence ID" value="NZ_JASGBQ010000027.1"/>
</dbReference>
<evidence type="ECO:0000256" key="1">
    <source>
        <dbReference type="SAM" id="Phobius"/>
    </source>
</evidence>
<feature type="signal peptide" evidence="2">
    <location>
        <begin position="1"/>
        <end position="18"/>
    </location>
</feature>
<dbReference type="AlphaFoldDB" id="A0AAP4BEJ1"/>
<keyword evidence="2" id="KW-0732">Signal</keyword>
<name>A0AAP4BEJ1_9FIRM</name>
<comment type="caution">
    <text evidence="3">The sequence shown here is derived from an EMBL/GenBank/DDBJ whole genome shotgun (WGS) entry which is preliminary data.</text>
</comment>
<proteinExistence type="predicted"/>
<evidence type="ECO:0000256" key="2">
    <source>
        <dbReference type="SAM" id="SignalP"/>
    </source>
</evidence>
<dbReference type="EMBL" id="JASGBQ010000027">
    <property type="protein sequence ID" value="MDI9243199.1"/>
    <property type="molecule type" value="Genomic_DNA"/>
</dbReference>
<accession>A0AAP4BEJ1</accession>
<gene>
    <name evidence="3" type="ORF">QJ036_12150</name>
</gene>
<keyword evidence="1" id="KW-0812">Transmembrane</keyword>
<feature type="transmembrane region" description="Helical" evidence="1">
    <location>
        <begin position="1217"/>
        <end position="1236"/>
    </location>
</feature>
<evidence type="ECO:0000313" key="4">
    <source>
        <dbReference type="Proteomes" id="UP001300383"/>
    </source>
</evidence>
<keyword evidence="4" id="KW-1185">Reference proteome</keyword>
<sequence>MGLLTVVLLLIIAVPAYAVAGTDQIAVNAYEGEENAEFNEDSSYSVSQFCYGERSVGSFSIVGSKATNREIYGYAVYYASDGITLQYDYDGSYRTDVKENWNIVSSDEKSVNGISVSKKIGNGVLIVQKSYDRIKWENAIEPVCNFFTNKKIDRTNLCSVSEEDLRAGVYYRVYVAYEMGRKTGRDAGSLWPPRFPSDIYEYRYCLETYQFYACYGGNPIEFRDLTTGNAVTSGATVESGFVIDTKGSTFTVTLTKNGVTSDVTNLMTVKNAGTYTITAVDTIGKKYTTTIKVANGISGVTISPEVYENKKNDGYTEDNRISGALSFGANSHTVLTVAQNSTNSITQSTHKGIPAYGITGSEVSLYLKLQNSDVMTQNGWEIIDDTWGKKTSQMICGVVTGQVDSGALIIQTSTDGVTWENVDLGKYSTGIYTTDYEANYGHRGDVLIYTPDGKAILNGVYVKVIYAYEAKQVGSKTDLRFLEEYEFYLCSDELGAVAFHNLSVGDQMSEIAEEYDDVTADIYQHSETMQTDAYTVSGFSIDTSLNPTVTYSVKKDGTTIAIPSNHQFTETGKYEVTLTSAANSKKTVTIYVDRMTTEDALRYYFGEAFITGKRIYSDGEYAVFEGGLTSYHIAEVDQYHLPLSGQIKNMTTGEVSIINATRSSKTGYFSVPGEYVVTLTTNADFNTSDASGDCKTFTFHFEIIAEGTAPGPVVNQRSLVEYAKTAVTDSYPVYYSLTYPSASTGYITLAFSSREEALAYAYDYEKGMVEQQKDGSYRYIGSFIVSQKEKYDSAWDLTDAVNFFAEQAIQVGYFDLSNEFTTLSLSDSVIESTPNLRTLELARSVTIFAPNQKTELTNVDALPIIAQKPYSFLTAGSSGHVSNGTYDFKFVQDKYKCDSNSVVIFDCNGKEYKINYNQGVGAQLAQQNCPSGVVTIRETTIYGDVAEYQAVFIAEGENTSSLTLTYHSKDGEKNKTYTQSDDGVSIETEAFSVKSLVDELDPYGLVIISDGRNEFFYAADQESKGIWSDPGEYQVKVVNRLGYYYVINVTVVESDYTTIRFNGNGTESPQDILTTYGAQNVKLPVLTRYGFNLIGFEDESGTLYSNEISTISFKGSVVLDAVWQAKQFTVTLQNPQGDEISTLVMDFGKEYELPVIDVESGLTFKGWSLNGTILESNLITIESEGDITLTAVVSGSADIVDNVGSSTDSSVEKNSSFVLVIVGIAVIFLVILYGMLVRKKHAQRKNSMMNDYTGEGDDNDEK</sequence>
<feature type="chain" id="PRO_5042989065" evidence="2">
    <location>
        <begin position="19"/>
        <end position="1262"/>
    </location>
</feature>
<reference evidence="3 4" key="1">
    <citation type="submission" date="2023-05" db="EMBL/GenBank/DDBJ databases">
        <title>[ruminococcus] sp. nov., isolated from a pig farm feces dump.</title>
        <authorList>
            <person name="Chang Y.-H."/>
        </authorList>
    </citation>
    <scope>NUCLEOTIDE SEQUENCE [LARGE SCALE GENOMIC DNA]</scope>
    <source>
        <strain evidence="3 4">YH-rum2234</strain>
    </source>
</reference>
<organism evidence="3 4">
    <name type="scientific">Fusibacillus kribbianus</name>
    <dbReference type="NCBI Taxonomy" id="3044208"/>
    <lineage>
        <taxon>Bacteria</taxon>
        <taxon>Bacillati</taxon>
        <taxon>Bacillota</taxon>
        <taxon>Clostridia</taxon>
        <taxon>Lachnospirales</taxon>
        <taxon>Lachnospiraceae</taxon>
        <taxon>Fusibacillus</taxon>
    </lineage>
</organism>
<evidence type="ECO:0000313" key="3">
    <source>
        <dbReference type="EMBL" id="MDI9243199.1"/>
    </source>
</evidence>
<keyword evidence="1" id="KW-0472">Membrane</keyword>
<keyword evidence="1" id="KW-1133">Transmembrane helix</keyword>